<keyword evidence="2" id="KW-1185">Reference proteome</keyword>
<sequence>MESIRLEFQPNIKAKILELLSSFSSDELKIVQEDPDFNENKRKLDIAYAKLKSGTETMYSIDEVDAILDKTFSKYDS</sequence>
<evidence type="ECO:0000313" key="2">
    <source>
        <dbReference type="Proteomes" id="UP000646211"/>
    </source>
</evidence>
<name>A0A930U8X6_9FLAO</name>
<dbReference type="AlphaFoldDB" id="A0A930U8X6"/>
<evidence type="ECO:0000313" key="1">
    <source>
        <dbReference type="EMBL" id="MBF2708891.1"/>
    </source>
</evidence>
<organism evidence="1 2">
    <name type="scientific">Flavobacterium soyangense</name>
    <dbReference type="NCBI Taxonomy" id="2023265"/>
    <lineage>
        <taxon>Bacteria</taxon>
        <taxon>Pseudomonadati</taxon>
        <taxon>Bacteroidota</taxon>
        <taxon>Flavobacteriia</taxon>
        <taxon>Flavobacteriales</taxon>
        <taxon>Flavobacteriaceae</taxon>
        <taxon>Flavobacterium</taxon>
    </lineage>
</organism>
<dbReference type="EMBL" id="JADHEC010000020">
    <property type="protein sequence ID" value="MBF2708891.1"/>
    <property type="molecule type" value="Genomic_DNA"/>
</dbReference>
<dbReference type="Proteomes" id="UP000646211">
    <property type="component" value="Unassembled WGS sequence"/>
</dbReference>
<proteinExistence type="predicted"/>
<gene>
    <name evidence="1" type="ORF">IR213_09840</name>
</gene>
<reference evidence="1" key="1">
    <citation type="submission" date="2020-11" db="EMBL/GenBank/DDBJ databases">
        <title>Genome of Flavobacterium soyangense.</title>
        <authorList>
            <person name="Liu Q."/>
            <person name="Xin Y.-H."/>
        </authorList>
    </citation>
    <scope>NUCLEOTIDE SEQUENCE</scope>
    <source>
        <strain evidence="1">CGMCC 1.13493</strain>
    </source>
</reference>
<comment type="caution">
    <text evidence="1">The sequence shown here is derived from an EMBL/GenBank/DDBJ whole genome shotgun (WGS) entry which is preliminary data.</text>
</comment>
<dbReference type="RefSeq" id="WP_194312147.1">
    <property type="nucleotide sequence ID" value="NZ_JADHEC010000020.1"/>
</dbReference>
<accession>A0A930U8X6</accession>
<protein>
    <submittedName>
        <fullName evidence="1">Uncharacterized protein</fullName>
    </submittedName>
</protein>